<dbReference type="PANTHER" id="PTHR37519:SF1">
    <property type="entry name" value="DIHYDROXYBIPHENYL DIOXYGENASE DOMAIN-CONTAINING PROTEIN"/>
    <property type="match status" value="1"/>
</dbReference>
<accession>A0A2G1DQT2</accession>
<dbReference type="InterPro" id="IPR010393">
    <property type="entry name" value="DUF991_YecM-like"/>
</dbReference>
<proteinExistence type="predicted"/>
<name>A0A2G1DQT2_AGGAC</name>
<dbReference type="PANTHER" id="PTHR37519">
    <property type="match status" value="1"/>
</dbReference>
<sequence>MSSRFPHKMFEKQTAFFTDFEGFEQKIHTLAQRLDLNLSEYEIDHLSLRVNTEQAVQAWLALLLKQGSVLSDNVVNGRVIYLIQLNEPICFAGQWVDVVELPLPKDKHYPQETWEHIEMVVPFWTNETADEWVERIKKSFLRNQFSDLTVKASKPKASGEILDNLSVAVSFFDKTHNHTCIKFHPYSIKKIINAV</sequence>
<dbReference type="RefSeq" id="WP_005542442.1">
    <property type="nucleotide sequence ID" value="NZ_CP016553.1"/>
</dbReference>
<dbReference type="InterPro" id="IPR029068">
    <property type="entry name" value="Glyas_Bleomycin-R_OHBP_Dase"/>
</dbReference>
<dbReference type="NCBIfam" id="NF008680">
    <property type="entry name" value="PRK11700.1-3"/>
    <property type="match status" value="1"/>
</dbReference>
<dbReference type="Pfam" id="PF06185">
    <property type="entry name" value="YecM"/>
    <property type="match status" value="1"/>
</dbReference>
<dbReference type="EMBL" id="PCGW01000008">
    <property type="protein sequence ID" value="PHO20754.1"/>
    <property type="molecule type" value="Genomic_DNA"/>
</dbReference>
<keyword evidence="2" id="KW-1185">Reference proteome</keyword>
<organism evidence="1 2">
    <name type="scientific">Aggregatibacter actinomycetemcomitans</name>
    <name type="common">Actinobacillus actinomycetemcomitans</name>
    <name type="synonym">Haemophilus actinomycetemcomitans</name>
    <dbReference type="NCBI Taxonomy" id="714"/>
    <lineage>
        <taxon>Bacteria</taxon>
        <taxon>Pseudomonadati</taxon>
        <taxon>Pseudomonadota</taxon>
        <taxon>Gammaproteobacteria</taxon>
        <taxon>Pasteurellales</taxon>
        <taxon>Pasteurellaceae</taxon>
        <taxon>Aggregatibacter</taxon>
    </lineage>
</organism>
<dbReference type="SUPFAM" id="SSF54593">
    <property type="entry name" value="Glyoxalase/Bleomycin resistance protein/Dihydroxybiphenyl dioxygenase"/>
    <property type="match status" value="1"/>
</dbReference>
<dbReference type="Proteomes" id="UP000226080">
    <property type="component" value="Unassembled WGS sequence"/>
</dbReference>
<dbReference type="Gene3D" id="3.10.180.10">
    <property type="entry name" value="2,3-Dihydroxybiphenyl 1,2-Dioxygenase, domain 1"/>
    <property type="match status" value="1"/>
</dbReference>
<gene>
    <name evidence="1" type="ORF">CQR80_05810</name>
</gene>
<evidence type="ECO:0000313" key="1">
    <source>
        <dbReference type="EMBL" id="PHO20754.1"/>
    </source>
</evidence>
<comment type="caution">
    <text evidence="1">The sequence shown here is derived from an EMBL/GenBank/DDBJ whole genome shotgun (WGS) entry which is preliminary data.</text>
</comment>
<protein>
    <submittedName>
        <fullName evidence="1">VOC family protein</fullName>
    </submittedName>
</protein>
<reference evidence="1 2" key="1">
    <citation type="submission" date="2017-10" db="EMBL/GenBank/DDBJ databases">
        <title>Draft genome sequences of Aggregatibacter actinomycetemcomitans strains 310a and 310b.</title>
        <authorList>
            <person name="May A.C."/>
            <person name="Ohta H."/>
            <person name="Maeda H."/>
            <person name="Kokeguchi S."/>
            <person name="Cugini C."/>
        </authorList>
    </citation>
    <scope>NUCLEOTIDE SEQUENCE [LARGE SCALE GENOMIC DNA]</scope>
    <source>
        <strain evidence="1 2">310b</strain>
    </source>
</reference>
<evidence type="ECO:0000313" key="2">
    <source>
        <dbReference type="Proteomes" id="UP000226080"/>
    </source>
</evidence>